<dbReference type="InterPro" id="IPR050922">
    <property type="entry name" value="LytR/CpsA/Psr_CW_biosynth"/>
</dbReference>
<proteinExistence type="inferred from homology"/>
<dbReference type="AlphaFoldDB" id="A0A1D7QRK0"/>
<feature type="domain" description="Cell envelope-related transcriptional attenuator" evidence="5">
    <location>
        <begin position="94"/>
        <end position="235"/>
    </location>
</feature>
<keyword evidence="4" id="KW-1133">Transmembrane helix</keyword>
<dbReference type="NCBIfam" id="TIGR00350">
    <property type="entry name" value="lytR_cpsA_psr"/>
    <property type="match status" value="1"/>
</dbReference>
<keyword evidence="4" id="KW-0472">Membrane</keyword>
<dbReference type="Gene3D" id="3.40.630.190">
    <property type="entry name" value="LCP protein"/>
    <property type="match status" value="1"/>
</dbReference>
<reference evidence="6 7" key="1">
    <citation type="submission" date="2015-08" db="EMBL/GenBank/DDBJ databases">
        <title>The complete genome sequence of Bacillus beveridgei MLTeJB.</title>
        <authorList>
            <person name="Hanson T.E."/>
            <person name="Mesa C."/>
            <person name="Basesman S.M."/>
            <person name="Oremland R.S."/>
        </authorList>
    </citation>
    <scope>NUCLEOTIDE SEQUENCE [LARGE SCALE GENOMIC DNA]</scope>
    <source>
        <strain evidence="6 7">MLTeJB</strain>
    </source>
</reference>
<evidence type="ECO:0000256" key="2">
    <source>
        <dbReference type="ARBA" id="ARBA00022692"/>
    </source>
</evidence>
<name>A0A1D7QRK0_9BACI</name>
<sequence length="317" mass="35790">MALERSKKRKTLSKKMKFLFISVAILLLMLSAAGVYTNQLYQSAQDTVNTTMQEDLDRNGGSERRIHEVSLEDNDAASFLLLGTDGEGSHDRGRSDTIMVATMNPEEASLKMVNIPRDTRVEIPGRPGKDKINHAYAYGGSDLAMETTERFLDVPIDYVIRVNMDGFTSLVDAVGGVNVYNDFHFEQDHYEFHKGNIDLDGDQALAYTRMRKDDPQGDSGRNERQQQVVEGIIDEGASFQSVTRIEEIIDSLGDNIRTNLDFDMMNTLVFDYSHVREDIRSLSIEGSGRMIENIYYLDVPESERSRISDQLNDHLGL</sequence>
<evidence type="ECO:0000256" key="3">
    <source>
        <dbReference type="ARBA" id="ARBA00022968"/>
    </source>
</evidence>
<dbReference type="KEGG" id="bbev:BBEV_0225"/>
<dbReference type="PANTHER" id="PTHR33392">
    <property type="entry name" value="POLYISOPRENYL-TEICHOIC ACID--PEPTIDOGLYCAN TEICHOIC ACID TRANSFERASE TAGU"/>
    <property type="match status" value="1"/>
</dbReference>
<evidence type="ECO:0000313" key="6">
    <source>
        <dbReference type="EMBL" id="AOM81620.1"/>
    </source>
</evidence>
<dbReference type="GO" id="GO:0071555">
    <property type="term" value="P:cell wall organization"/>
    <property type="evidence" value="ECO:0007669"/>
    <property type="project" value="UniProtKB-KW"/>
</dbReference>
<organism evidence="6 7">
    <name type="scientific">Salisediminibacterium beveridgei</name>
    <dbReference type="NCBI Taxonomy" id="632773"/>
    <lineage>
        <taxon>Bacteria</taxon>
        <taxon>Bacillati</taxon>
        <taxon>Bacillota</taxon>
        <taxon>Bacilli</taxon>
        <taxon>Bacillales</taxon>
        <taxon>Bacillaceae</taxon>
        <taxon>Salisediminibacterium</taxon>
    </lineage>
</organism>
<dbReference type="EMBL" id="CP012502">
    <property type="protein sequence ID" value="AOM81620.1"/>
    <property type="molecule type" value="Genomic_DNA"/>
</dbReference>
<dbReference type="PATRIC" id="fig|632773.3.peg.240"/>
<accession>A0A1D7QRK0</accession>
<dbReference type="InterPro" id="IPR004474">
    <property type="entry name" value="LytR_CpsA_psr"/>
</dbReference>
<keyword evidence="7" id="KW-1185">Reference proteome</keyword>
<evidence type="ECO:0000313" key="7">
    <source>
        <dbReference type="Proteomes" id="UP000094463"/>
    </source>
</evidence>
<evidence type="ECO:0000256" key="4">
    <source>
        <dbReference type="ARBA" id="ARBA00022989"/>
    </source>
</evidence>
<dbReference type="Pfam" id="PF03816">
    <property type="entry name" value="LytR_cpsA_psr"/>
    <property type="match status" value="1"/>
</dbReference>
<gene>
    <name evidence="6" type="primary">lytR-1</name>
    <name evidence="6" type="ORF">BBEV_0225</name>
</gene>
<dbReference type="Proteomes" id="UP000094463">
    <property type="component" value="Chromosome"/>
</dbReference>
<dbReference type="STRING" id="632773.BBEV_0225"/>
<protein>
    <submittedName>
        <fullName evidence="6">Transcriptional regulator lytR</fullName>
    </submittedName>
</protein>
<evidence type="ECO:0000259" key="5">
    <source>
        <dbReference type="Pfam" id="PF03816"/>
    </source>
</evidence>
<comment type="similarity">
    <text evidence="1">Belongs to the LytR/CpsA/Psr (LCP) family.</text>
</comment>
<keyword evidence="3" id="KW-0735">Signal-anchor</keyword>
<keyword evidence="2" id="KW-0812">Transmembrane</keyword>
<dbReference type="PANTHER" id="PTHR33392:SF6">
    <property type="entry name" value="POLYISOPRENYL-TEICHOIC ACID--PEPTIDOGLYCAN TEICHOIC ACID TRANSFERASE TAGU"/>
    <property type="match status" value="1"/>
</dbReference>
<evidence type="ECO:0000256" key="1">
    <source>
        <dbReference type="ARBA" id="ARBA00006068"/>
    </source>
</evidence>